<dbReference type="HAMAP" id="MF_01326_B">
    <property type="entry name" value="Ribosomal_uL24_B"/>
    <property type="match status" value="1"/>
</dbReference>
<dbReference type="CDD" id="cd06089">
    <property type="entry name" value="KOW_RPL26"/>
    <property type="match status" value="1"/>
</dbReference>
<comment type="subunit">
    <text evidence="5">Part of the 50S ribosomal subunit.</text>
</comment>
<feature type="domain" description="KOW" evidence="8">
    <location>
        <begin position="12"/>
        <end position="39"/>
    </location>
</feature>
<feature type="region of interest" description="Disordered" evidence="7">
    <location>
        <begin position="84"/>
        <end position="117"/>
    </location>
</feature>
<dbReference type="SUPFAM" id="SSF50104">
    <property type="entry name" value="Translation proteins SH3-like domain"/>
    <property type="match status" value="1"/>
</dbReference>
<dbReference type="InterPro" id="IPR014722">
    <property type="entry name" value="Rib_uL2_dom2"/>
</dbReference>
<dbReference type="GO" id="GO:0005840">
    <property type="term" value="C:ribosome"/>
    <property type="evidence" value="ECO:0007669"/>
    <property type="project" value="UniProtKB-KW"/>
</dbReference>
<dbReference type="GO" id="GO:1990904">
    <property type="term" value="C:ribonucleoprotein complex"/>
    <property type="evidence" value="ECO:0007669"/>
    <property type="project" value="UniProtKB-KW"/>
</dbReference>
<proteinExistence type="inferred from homology"/>
<dbReference type="InterPro" id="IPR008991">
    <property type="entry name" value="Translation_prot_SH3-like_sf"/>
</dbReference>
<dbReference type="GO" id="GO:0003735">
    <property type="term" value="F:structural constituent of ribosome"/>
    <property type="evidence" value="ECO:0007669"/>
    <property type="project" value="InterPro"/>
</dbReference>
<dbReference type="SMART" id="SM00739">
    <property type="entry name" value="KOW"/>
    <property type="match status" value="1"/>
</dbReference>
<evidence type="ECO:0000256" key="5">
    <source>
        <dbReference type="HAMAP-Rule" id="MF_01326"/>
    </source>
</evidence>
<keyword evidence="5" id="KW-0694">RNA-binding</keyword>
<gene>
    <name evidence="5" type="primary">rplX</name>
    <name evidence="9" type="ORF">DR864_17280</name>
</gene>
<comment type="function">
    <text evidence="5">One of two assembly initiator proteins, it binds directly to the 5'-end of the 23S rRNA, where it nucleates assembly of the 50S subunit.</text>
</comment>
<evidence type="ECO:0000259" key="8">
    <source>
        <dbReference type="SMART" id="SM00739"/>
    </source>
</evidence>
<protein>
    <recommendedName>
        <fullName evidence="4 5">Large ribosomal subunit protein uL24</fullName>
    </recommendedName>
</protein>
<dbReference type="InterPro" id="IPR005824">
    <property type="entry name" value="KOW"/>
</dbReference>
<evidence type="ECO:0000256" key="6">
    <source>
        <dbReference type="RuleBase" id="RU003477"/>
    </source>
</evidence>
<dbReference type="Proteomes" id="UP000251993">
    <property type="component" value="Chromosome"/>
</dbReference>
<evidence type="ECO:0000256" key="7">
    <source>
        <dbReference type="SAM" id="MobiDB-lite"/>
    </source>
</evidence>
<dbReference type="KEGG" id="run:DR864_17280"/>
<accession>A0A344TL52</accession>
<dbReference type="Pfam" id="PF17136">
    <property type="entry name" value="ribosomal_L24"/>
    <property type="match status" value="1"/>
</dbReference>
<dbReference type="EMBL" id="CP030850">
    <property type="protein sequence ID" value="AXE19373.1"/>
    <property type="molecule type" value="Genomic_DNA"/>
</dbReference>
<dbReference type="InterPro" id="IPR003256">
    <property type="entry name" value="Ribosomal_uL24"/>
</dbReference>
<sequence>MERKYNKQPKLHIRTGDTVKVIAGNSKGQSGKVTKVLVEKQRAIVEGVNLITKHIKPTAANPQGELKKTEGSIHISNLMLVDPATGQPTRIGRKANEEGKLQRYSKESGKFIADPSK</sequence>
<dbReference type="InterPro" id="IPR041988">
    <property type="entry name" value="Ribosomal_uL24_KOW"/>
</dbReference>
<evidence type="ECO:0000256" key="1">
    <source>
        <dbReference type="ARBA" id="ARBA00010618"/>
    </source>
</evidence>
<evidence type="ECO:0000313" key="10">
    <source>
        <dbReference type="Proteomes" id="UP000251993"/>
    </source>
</evidence>
<evidence type="ECO:0000256" key="4">
    <source>
        <dbReference type="ARBA" id="ARBA00035206"/>
    </source>
</evidence>
<dbReference type="Gene3D" id="2.30.30.30">
    <property type="match status" value="1"/>
</dbReference>
<comment type="function">
    <text evidence="5">One of the proteins that surrounds the polypeptide exit tunnel on the outside of the subunit.</text>
</comment>
<keyword evidence="5" id="KW-0699">rRNA-binding</keyword>
<keyword evidence="10" id="KW-1185">Reference proteome</keyword>
<evidence type="ECO:0000256" key="2">
    <source>
        <dbReference type="ARBA" id="ARBA00022980"/>
    </source>
</evidence>
<dbReference type="Pfam" id="PF00467">
    <property type="entry name" value="KOW"/>
    <property type="match status" value="1"/>
</dbReference>
<dbReference type="GO" id="GO:0019843">
    <property type="term" value="F:rRNA binding"/>
    <property type="evidence" value="ECO:0007669"/>
    <property type="project" value="UniProtKB-UniRule"/>
</dbReference>
<dbReference type="OrthoDB" id="9807419at2"/>
<keyword evidence="3 5" id="KW-0687">Ribonucleoprotein</keyword>
<evidence type="ECO:0000313" key="9">
    <source>
        <dbReference type="EMBL" id="AXE19373.1"/>
    </source>
</evidence>
<name>A0A344TL52_9BACT</name>
<evidence type="ECO:0000256" key="3">
    <source>
        <dbReference type="ARBA" id="ARBA00023274"/>
    </source>
</evidence>
<dbReference type="PANTHER" id="PTHR12903">
    <property type="entry name" value="MITOCHONDRIAL RIBOSOMAL PROTEIN L24"/>
    <property type="match status" value="1"/>
</dbReference>
<keyword evidence="2 5" id="KW-0689">Ribosomal protein</keyword>
<organism evidence="9 10">
    <name type="scientific">Runella rosea</name>
    <dbReference type="NCBI Taxonomy" id="2259595"/>
    <lineage>
        <taxon>Bacteria</taxon>
        <taxon>Pseudomonadati</taxon>
        <taxon>Bacteroidota</taxon>
        <taxon>Cytophagia</taxon>
        <taxon>Cytophagales</taxon>
        <taxon>Spirosomataceae</taxon>
        <taxon>Runella</taxon>
    </lineage>
</organism>
<dbReference type="GO" id="GO:0006412">
    <property type="term" value="P:translation"/>
    <property type="evidence" value="ECO:0007669"/>
    <property type="project" value="UniProtKB-UniRule"/>
</dbReference>
<dbReference type="AlphaFoldDB" id="A0A344TL52"/>
<dbReference type="RefSeq" id="WP_114068149.1">
    <property type="nucleotide sequence ID" value="NZ_CP030850.1"/>
</dbReference>
<feature type="compositionally biased region" description="Basic and acidic residues" evidence="7">
    <location>
        <begin position="94"/>
        <end position="109"/>
    </location>
</feature>
<dbReference type="InterPro" id="IPR005825">
    <property type="entry name" value="Ribosomal_uL24_CS"/>
</dbReference>
<dbReference type="PROSITE" id="PS01108">
    <property type="entry name" value="RIBOSOMAL_L24"/>
    <property type="match status" value="1"/>
</dbReference>
<reference evidence="9 10" key="1">
    <citation type="submission" date="2018-07" db="EMBL/GenBank/DDBJ databases">
        <title>Genome sequencing of Runella.</title>
        <authorList>
            <person name="Baek M.-G."/>
            <person name="Yi H."/>
        </authorList>
    </citation>
    <scope>NUCLEOTIDE SEQUENCE [LARGE SCALE GENOMIC DNA]</scope>
    <source>
        <strain evidence="9 10">HYN0085</strain>
    </source>
</reference>
<comment type="similarity">
    <text evidence="1 5 6">Belongs to the universal ribosomal protein uL24 family.</text>
</comment>
<dbReference type="InterPro" id="IPR057264">
    <property type="entry name" value="Ribosomal_uL24_C"/>
</dbReference>
<dbReference type="NCBIfam" id="TIGR01079">
    <property type="entry name" value="rplX_bact"/>
    <property type="match status" value="1"/>
</dbReference>